<evidence type="ECO:0000313" key="1">
    <source>
        <dbReference type="EMBL" id="EDM78329.1"/>
    </source>
</evidence>
<sequence length="215" mass="23301">MPWTPPAVDLRHHRAPAFESPLSQRGLPLQAAYACARCGTASPGSERPCLRCAGVTWIALRPRLERARPTANADADASASFVPHPTLPRLRDAPLRAPVSGLPCLAWRLRASSFARGGCQLIIDTCHSAALELGDERWPPNTLVAQAPPERGGARLASGLDPAAHLRVRRFLHAHGCGFEDGRWVLEEQLVPLGVRVHVHAVVASRDPRPRLIGH</sequence>
<name>A6G753_9BACT</name>
<reference evidence="1 2" key="1">
    <citation type="submission" date="2007-06" db="EMBL/GenBank/DDBJ databases">
        <authorList>
            <person name="Shimkets L."/>
            <person name="Ferriera S."/>
            <person name="Johnson J."/>
            <person name="Kravitz S."/>
            <person name="Beeson K."/>
            <person name="Sutton G."/>
            <person name="Rogers Y.-H."/>
            <person name="Friedman R."/>
            <person name="Frazier M."/>
            <person name="Venter J.C."/>
        </authorList>
    </citation>
    <scope>NUCLEOTIDE SEQUENCE [LARGE SCALE GENOMIC DNA]</scope>
    <source>
        <strain evidence="1 2">SIR-1</strain>
    </source>
</reference>
<organism evidence="1 2">
    <name type="scientific">Plesiocystis pacifica SIR-1</name>
    <dbReference type="NCBI Taxonomy" id="391625"/>
    <lineage>
        <taxon>Bacteria</taxon>
        <taxon>Pseudomonadati</taxon>
        <taxon>Myxococcota</taxon>
        <taxon>Polyangia</taxon>
        <taxon>Nannocystales</taxon>
        <taxon>Nannocystaceae</taxon>
        <taxon>Plesiocystis</taxon>
    </lineage>
</organism>
<dbReference type="RefSeq" id="WP_006972548.1">
    <property type="nucleotide sequence ID" value="NZ_ABCS01000032.1"/>
</dbReference>
<gene>
    <name evidence="1" type="ORF">PPSIR1_09121</name>
</gene>
<comment type="caution">
    <text evidence="1">The sequence shown here is derived from an EMBL/GenBank/DDBJ whole genome shotgun (WGS) entry which is preliminary data.</text>
</comment>
<proteinExistence type="predicted"/>
<protein>
    <submittedName>
        <fullName evidence="1">Uncharacterized protein</fullName>
    </submittedName>
</protein>
<evidence type="ECO:0000313" key="2">
    <source>
        <dbReference type="Proteomes" id="UP000005801"/>
    </source>
</evidence>
<dbReference type="Proteomes" id="UP000005801">
    <property type="component" value="Unassembled WGS sequence"/>
</dbReference>
<dbReference type="AlphaFoldDB" id="A6G753"/>
<dbReference type="STRING" id="391625.PPSIR1_09121"/>
<keyword evidence="2" id="KW-1185">Reference proteome</keyword>
<dbReference type="EMBL" id="ABCS01000032">
    <property type="protein sequence ID" value="EDM78329.1"/>
    <property type="molecule type" value="Genomic_DNA"/>
</dbReference>
<accession>A6G753</accession>